<feature type="domain" description="ABC transmembrane type-1" evidence="8">
    <location>
        <begin position="72"/>
        <end position="264"/>
    </location>
</feature>
<keyword evidence="3" id="KW-1003">Cell membrane</keyword>
<evidence type="ECO:0000256" key="4">
    <source>
        <dbReference type="ARBA" id="ARBA00022692"/>
    </source>
</evidence>
<dbReference type="Pfam" id="PF00528">
    <property type="entry name" value="BPD_transp_1"/>
    <property type="match status" value="1"/>
</dbReference>
<dbReference type="GeneID" id="33326447"/>
<name>A0A2Z2MGM5_9EURY</name>
<dbReference type="EMBL" id="CP015101">
    <property type="protein sequence ID" value="ASJ05066.1"/>
    <property type="molecule type" value="Genomic_DNA"/>
</dbReference>
<evidence type="ECO:0000259" key="8">
    <source>
        <dbReference type="PROSITE" id="PS50928"/>
    </source>
</evidence>
<evidence type="ECO:0000256" key="5">
    <source>
        <dbReference type="ARBA" id="ARBA00022989"/>
    </source>
</evidence>
<feature type="transmembrane region" description="Helical" evidence="7">
    <location>
        <begin position="110"/>
        <end position="132"/>
    </location>
</feature>
<evidence type="ECO:0000256" key="3">
    <source>
        <dbReference type="ARBA" id="ARBA00022475"/>
    </source>
</evidence>
<dbReference type="RefSeq" id="WP_088865073.1">
    <property type="nucleotide sequence ID" value="NZ_CP015101.1"/>
</dbReference>
<feature type="transmembrane region" description="Helical" evidence="7">
    <location>
        <begin position="188"/>
        <end position="209"/>
    </location>
</feature>
<feature type="transmembrane region" description="Helical" evidence="7">
    <location>
        <begin position="12"/>
        <end position="37"/>
    </location>
</feature>
<keyword evidence="2 7" id="KW-0813">Transport</keyword>
<comment type="similarity">
    <text evidence="7">Belongs to the binding-protein-dependent transport system permease family.</text>
</comment>
<dbReference type="InterPro" id="IPR035906">
    <property type="entry name" value="MetI-like_sf"/>
</dbReference>
<protein>
    <submittedName>
        <fullName evidence="9">Sugar ABC transporter permease</fullName>
    </submittedName>
</protein>
<reference evidence="9 10" key="1">
    <citation type="submission" date="2016-04" db="EMBL/GenBank/DDBJ databases">
        <title>Complete genome sequence of Thermococcus barossii type strain SHCK-94.</title>
        <authorList>
            <person name="Oger P.M."/>
        </authorList>
    </citation>
    <scope>NUCLEOTIDE SEQUENCE [LARGE SCALE GENOMIC DNA]</scope>
    <source>
        <strain evidence="9 10">SHCK-94</strain>
    </source>
</reference>
<dbReference type="GO" id="GO:0055085">
    <property type="term" value="P:transmembrane transport"/>
    <property type="evidence" value="ECO:0007669"/>
    <property type="project" value="InterPro"/>
</dbReference>
<evidence type="ECO:0000256" key="1">
    <source>
        <dbReference type="ARBA" id="ARBA00004651"/>
    </source>
</evidence>
<feature type="transmembrane region" description="Helical" evidence="7">
    <location>
        <begin position="244"/>
        <end position="264"/>
    </location>
</feature>
<dbReference type="InterPro" id="IPR000515">
    <property type="entry name" value="MetI-like"/>
</dbReference>
<dbReference type="Proteomes" id="UP000250272">
    <property type="component" value="Chromosome"/>
</dbReference>
<sequence>MNDETKYALKKVGFYTAVFTAAVWIVIPIIISFLYAFTSKADYYDPTKIIPTSFTSEYVHTILFTLGAWDGIKNSVIVAVLTIIISFILGVPAGYSIAKYVFPGKDHIKLSIVALRMFPIPVMAIPLLVLYIDLHLADTLIGVALAHTAMALPFVVLITSSIFAGVSKEYEEAAMVFGLTRFGSFRKITLPLALPGLAAAAMFTFVMSWNEVFVASILTLNNRTLPAQILSIMAGSSGGAAPDYYKFAAAFIMTLPAMLFILFARRYLVTMWGITLK</sequence>
<dbReference type="PANTHER" id="PTHR32243:SF18">
    <property type="entry name" value="INNER MEMBRANE ABC TRANSPORTER PERMEASE PROTEIN YCJP"/>
    <property type="match status" value="1"/>
</dbReference>
<dbReference type="PROSITE" id="PS50928">
    <property type="entry name" value="ABC_TM1"/>
    <property type="match status" value="1"/>
</dbReference>
<feature type="transmembrane region" description="Helical" evidence="7">
    <location>
        <begin position="144"/>
        <end position="167"/>
    </location>
</feature>
<accession>A0A2Z2MGM5</accession>
<comment type="subcellular location">
    <subcellularLocation>
        <location evidence="1 7">Cell membrane</location>
        <topology evidence="1 7">Multi-pass membrane protein</topology>
    </subcellularLocation>
</comment>
<keyword evidence="6 7" id="KW-0472">Membrane</keyword>
<dbReference type="GO" id="GO:0005886">
    <property type="term" value="C:plasma membrane"/>
    <property type="evidence" value="ECO:0007669"/>
    <property type="project" value="UniProtKB-SubCell"/>
</dbReference>
<dbReference type="AlphaFoldDB" id="A0A2Z2MGM5"/>
<evidence type="ECO:0000313" key="9">
    <source>
        <dbReference type="EMBL" id="ASJ05066.1"/>
    </source>
</evidence>
<dbReference type="SUPFAM" id="SSF161098">
    <property type="entry name" value="MetI-like"/>
    <property type="match status" value="1"/>
</dbReference>
<dbReference type="Gene3D" id="1.10.3720.10">
    <property type="entry name" value="MetI-like"/>
    <property type="match status" value="1"/>
</dbReference>
<gene>
    <name evidence="9" type="ORF">A3L01_06685</name>
</gene>
<evidence type="ECO:0000256" key="7">
    <source>
        <dbReference type="RuleBase" id="RU363032"/>
    </source>
</evidence>
<evidence type="ECO:0000313" key="10">
    <source>
        <dbReference type="Proteomes" id="UP000250272"/>
    </source>
</evidence>
<keyword evidence="4 7" id="KW-0812">Transmembrane</keyword>
<feature type="transmembrane region" description="Helical" evidence="7">
    <location>
        <begin position="76"/>
        <end position="98"/>
    </location>
</feature>
<organism evidence="9 10">
    <name type="scientific">Thermococcus barossii</name>
    <dbReference type="NCBI Taxonomy" id="54077"/>
    <lineage>
        <taxon>Archaea</taxon>
        <taxon>Methanobacteriati</taxon>
        <taxon>Methanobacteriota</taxon>
        <taxon>Thermococci</taxon>
        <taxon>Thermococcales</taxon>
        <taxon>Thermococcaceae</taxon>
        <taxon>Thermococcus</taxon>
    </lineage>
</organism>
<keyword evidence="5 7" id="KW-1133">Transmembrane helix</keyword>
<evidence type="ECO:0000256" key="6">
    <source>
        <dbReference type="ARBA" id="ARBA00023136"/>
    </source>
</evidence>
<dbReference type="OrthoDB" id="11163at2157"/>
<keyword evidence="10" id="KW-1185">Reference proteome</keyword>
<evidence type="ECO:0000256" key="2">
    <source>
        <dbReference type="ARBA" id="ARBA00022448"/>
    </source>
</evidence>
<dbReference type="CDD" id="cd06261">
    <property type="entry name" value="TM_PBP2"/>
    <property type="match status" value="1"/>
</dbReference>
<dbReference type="KEGG" id="tbs:A3L01_06685"/>
<proteinExistence type="inferred from homology"/>
<dbReference type="PANTHER" id="PTHR32243">
    <property type="entry name" value="MALTOSE TRANSPORT SYSTEM PERMEASE-RELATED"/>
    <property type="match status" value="1"/>
</dbReference>
<dbReference type="InterPro" id="IPR050901">
    <property type="entry name" value="BP-dep_ABC_trans_perm"/>
</dbReference>